<name>A0AA97J351_EUBMA</name>
<dbReference type="AlphaFoldDB" id="A0AA97J351"/>
<protein>
    <recommendedName>
        <fullName evidence="2">TATA box-binding protein-associated factor RNA polymerase I subunit D</fullName>
    </recommendedName>
    <alternativeName>
        <fullName evidence="11">TATA box-binding protein-associated factor 1D</fullName>
    </alternativeName>
    <alternativeName>
        <fullName evidence="10">Transcription initiation factor SL1/TIF-IB subunit D</fullName>
    </alternativeName>
</protein>
<evidence type="ECO:0000256" key="12">
    <source>
        <dbReference type="SAM" id="MobiDB-lite"/>
    </source>
</evidence>
<feature type="compositionally biased region" description="Acidic residues" evidence="12">
    <location>
        <begin position="234"/>
        <end position="245"/>
    </location>
</feature>
<evidence type="ECO:0000256" key="2">
    <source>
        <dbReference type="ARBA" id="ARBA00018992"/>
    </source>
</evidence>
<feature type="compositionally biased region" description="Low complexity" evidence="12">
    <location>
        <begin position="9"/>
        <end position="19"/>
    </location>
</feature>
<comment type="function">
    <text evidence="8">Component of the transcription factor SL1/TIF-IB complex, which is involved in the assembly of the PIC (preinitiation complex) during RNA polymerase I-dependent transcription. The rate of PIC formation probably is primarily dependent on the rate of association of SL1/TIF-IB with the rDNA promoter. SL1/TIF-IB is involved in stabilization of nucleolar transcription factor 1/UBTF on rDNA. Formation of SL1/TIF-IB excludes the association of TBP with TFIID subunits.</text>
</comment>
<evidence type="ECO:0000256" key="1">
    <source>
        <dbReference type="ARBA" id="ARBA00004123"/>
    </source>
</evidence>
<dbReference type="GO" id="GO:0003677">
    <property type="term" value="F:DNA binding"/>
    <property type="evidence" value="ECO:0007669"/>
    <property type="project" value="UniProtKB-KW"/>
</dbReference>
<evidence type="ECO:0000256" key="9">
    <source>
        <dbReference type="ARBA" id="ARBA00025940"/>
    </source>
</evidence>
<dbReference type="GO" id="GO:0006355">
    <property type="term" value="P:regulation of DNA-templated transcription"/>
    <property type="evidence" value="ECO:0007669"/>
    <property type="project" value="InterPro"/>
</dbReference>
<dbReference type="Proteomes" id="UP001190640">
    <property type="component" value="Chromosome 3"/>
</dbReference>
<evidence type="ECO:0000256" key="10">
    <source>
        <dbReference type="ARBA" id="ARBA00030353"/>
    </source>
</evidence>
<evidence type="ECO:0000313" key="14">
    <source>
        <dbReference type="RefSeq" id="XP_054830623.1"/>
    </source>
</evidence>
<dbReference type="RefSeq" id="XP_054830623.1">
    <property type="nucleotide sequence ID" value="XM_054974648.1"/>
</dbReference>
<keyword evidence="13" id="KW-1185">Reference proteome</keyword>
<keyword evidence="3" id="KW-0597">Phosphoprotein</keyword>
<dbReference type="PANTHER" id="PTHR14562:SF3">
    <property type="entry name" value="TATA BOX-BINDING PROTEIN-ASSOCIATED FACTOR RNA POLYMERASE I SUBUNIT D"/>
    <property type="match status" value="1"/>
</dbReference>
<evidence type="ECO:0000256" key="5">
    <source>
        <dbReference type="ARBA" id="ARBA00023125"/>
    </source>
</evidence>
<evidence type="ECO:0000256" key="3">
    <source>
        <dbReference type="ARBA" id="ARBA00022553"/>
    </source>
</evidence>
<comment type="subunit">
    <text evidence="9">Component of the transcription factor SL1/TIF-IB complex, composed of TBP and at least TAF1A, TAF1B, TAF1C and TAF1D. Interacts with UBTF.</text>
</comment>
<feature type="region of interest" description="Disordered" evidence="12">
    <location>
        <begin position="107"/>
        <end position="138"/>
    </location>
</feature>
<gene>
    <name evidence="14" type="primary">TAF1D</name>
</gene>
<dbReference type="PANTHER" id="PTHR14562">
    <property type="entry name" value="TATA BOX-BINDING PROTEIN ASSOCIATED FACTOR RNA POLYMERASE I SUBUNIT D"/>
    <property type="match status" value="1"/>
</dbReference>
<dbReference type="KEGG" id="emc:129326479"/>
<keyword evidence="4" id="KW-0805">Transcription regulation</keyword>
<feature type="compositionally biased region" description="Basic residues" evidence="12">
    <location>
        <begin position="107"/>
        <end position="116"/>
    </location>
</feature>
<evidence type="ECO:0000256" key="6">
    <source>
        <dbReference type="ARBA" id="ARBA00023163"/>
    </source>
</evidence>
<accession>A0AA97J351</accession>
<dbReference type="InterPro" id="IPR027976">
    <property type="entry name" value="TAF1D"/>
</dbReference>
<keyword evidence="5" id="KW-0238">DNA-binding</keyword>
<evidence type="ECO:0000256" key="7">
    <source>
        <dbReference type="ARBA" id="ARBA00023242"/>
    </source>
</evidence>
<evidence type="ECO:0000256" key="4">
    <source>
        <dbReference type="ARBA" id="ARBA00023015"/>
    </source>
</evidence>
<organism evidence="13 14">
    <name type="scientific">Eublepharis macularius</name>
    <name type="common">Leopard gecko</name>
    <name type="synonym">Cyrtodactylus macularius</name>
    <dbReference type="NCBI Taxonomy" id="481883"/>
    <lineage>
        <taxon>Eukaryota</taxon>
        <taxon>Metazoa</taxon>
        <taxon>Chordata</taxon>
        <taxon>Craniata</taxon>
        <taxon>Vertebrata</taxon>
        <taxon>Euteleostomi</taxon>
        <taxon>Lepidosauria</taxon>
        <taxon>Squamata</taxon>
        <taxon>Bifurcata</taxon>
        <taxon>Gekkota</taxon>
        <taxon>Eublepharidae</taxon>
        <taxon>Eublepharinae</taxon>
        <taxon>Eublepharis</taxon>
    </lineage>
</organism>
<feature type="region of interest" description="Disordered" evidence="12">
    <location>
        <begin position="220"/>
        <end position="245"/>
    </location>
</feature>
<keyword evidence="7" id="KW-0539">Nucleus</keyword>
<evidence type="ECO:0000313" key="13">
    <source>
        <dbReference type="Proteomes" id="UP001190640"/>
    </source>
</evidence>
<dbReference type="Pfam" id="PF15333">
    <property type="entry name" value="TAF1D"/>
    <property type="match status" value="1"/>
</dbReference>
<dbReference type="GO" id="GO:0005654">
    <property type="term" value="C:nucleoplasm"/>
    <property type="evidence" value="ECO:0007669"/>
    <property type="project" value="TreeGrafter"/>
</dbReference>
<feature type="region of interest" description="Disordered" evidence="12">
    <location>
        <begin position="1"/>
        <end position="91"/>
    </location>
</feature>
<feature type="compositionally biased region" description="Basic and acidic residues" evidence="12">
    <location>
        <begin position="117"/>
        <end position="132"/>
    </location>
</feature>
<proteinExistence type="predicted"/>
<sequence>MPDTEESSSSENSEGPSTSHCSEGLLEIRSAEAVPGNQDPKMNGSASSSRPTSRKKVKIQNSAKLVRRPENPSATETCRGPSAESSVKSKLPKPKIDLKALFDYHFRRKQQRNRRGPRTEVAAELKNPEPRAKRPRLVVSREERRRRYRERHFQFPFVQKLYRRKHIPLKMECLFEEAALRGFFKYIEMLKYEDHLKKALMQLDAADDLERECLESRKHKYLDDDGPLSPIEETNGEDPSENCDTEDIGAKIVENSCFILSSKIPKKKKKSKMMSKS</sequence>
<reference evidence="14" key="1">
    <citation type="submission" date="2025-08" db="UniProtKB">
        <authorList>
            <consortium name="RefSeq"/>
        </authorList>
    </citation>
    <scope>IDENTIFICATION</scope>
    <source>
        <tissue evidence="14">Blood</tissue>
    </source>
</reference>
<keyword evidence="6" id="KW-0804">Transcription</keyword>
<dbReference type="GO" id="GO:0005668">
    <property type="term" value="C:RNA polymerase transcription factor SL1 complex"/>
    <property type="evidence" value="ECO:0007669"/>
    <property type="project" value="InterPro"/>
</dbReference>
<evidence type="ECO:0000256" key="8">
    <source>
        <dbReference type="ARBA" id="ARBA00025110"/>
    </source>
</evidence>
<dbReference type="GeneID" id="129326479"/>
<comment type="subcellular location">
    <subcellularLocation>
        <location evidence="1">Nucleus</location>
    </subcellularLocation>
</comment>
<evidence type="ECO:0000256" key="11">
    <source>
        <dbReference type="ARBA" id="ARBA00032499"/>
    </source>
</evidence>
<dbReference type="CTD" id="79101"/>